<keyword evidence="1" id="KW-1133">Transmembrane helix</keyword>
<reference evidence="3 4" key="1">
    <citation type="submission" date="2014-04" db="EMBL/GenBank/DDBJ databases">
        <authorList>
            <consortium name="DOE Joint Genome Institute"/>
            <person name="Kuo A."/>
            <person name="Zuccaro A."/>
            <person name="Kohler A."/>
            <person name="Nagy L.G."/>
            <person name="Floudas D."/>
            <person name="Copeland A."/>
            <person name="Barry K.W."/>
            <person name="Cichocki N."/>
            <person name="Veneault-Fourrey C."/>
            <person name="LaButti K."/>
            <person name="Lindquist E.A."/>
            <person name="Lipzen A."/>
            <person name="Lundell T."/>
            <person name="Morin E."/>
            <person name="Murat C."/>
            <person name="Sun H."/>
            <person name="Tunlid A."/>
            <person name="Henrissat B."/>
            <person name="Grigoriev I.V."/>
            <person name="Hibbett D.S."/>
            <person name="Martin F."/>
            <person name="Nordberg H.P."/>
            <person name="Cantor M.N."/>
            <person name="Hua S.X."/>
        </authorList>
    </citation>
    <scope>NUCLEOTIDE SEQUENCE [LARGE SCALE GENOMIC DNA]</scope>
    <source>
        <strain evidence="3 4">MAFF 305830</strain>
    </source>
</reference>
<proteinExistence type="predicted"/>
<dbReference type="Proteomes" id="UP000054097">
    <property type="component" value="Unassembled WGS sequence"/>
</dbReference>
<dbReference type="HOGENOM" id="CLU_018688_2_0_1"/>
<dbReference type="Pfam" id="PF20153">
    <property type="entry name" value="DUF6535"/>
    <property type="match status" value="1"/>
</dbReference>
<gene>
    <name evidence="3" type="ORF">M408DRAFT_33592</name>
</gene>
<dbReference type="AlphaFoldDB" id="A0A0C3AQZ7"/>
<sequence length="104" mass="11452">MVKDWRASLNSLLVFAAIFSAVLSAFIIESKKLLEQDYAELMTGVMIFYVNGRANGTISSYSRGDYQPSSNSIMINCFLFGSLGATVVSAFAGMVVLQWVNDYE</sequence>
<dbReference type="EMBL" id="KN824355">
    <property type="protein sequence ID" value="KIM22489.1"/>
    <property type="molecule type" value="Genomic_DNA"/>
</dbReference>
<organism evidence="3 4">
    <name type="scientific">Serendipita vermifera MAFF 305830</name>
    <dbReference type="NCBI Taxonomy" id="933852"/>
    <lineage>
        <taxon>Eukaryota</taxon>
        <taxon>Fungi</taxon>
        <taxon>Dikarya</taxon>
        <taxon>Basidiomycota</taxon>
        <taxon>Agaricomycotina</taxon>
        <taxon>Agaricomycetes</taxon>
        <taxon>Sebacinales</taxon>
        <taxon>Serendipitaceae</taxon>
        <taxon>Serendipita</taxon>
    </lineage>
</organism>
<accession>A0A0C3AQZ7</accession>
<keyword evidence="1" id="KW-0472">Membrane</keyword>
<feature type="non-terminal residue" evidence="3">
    <location>
        <position position="104"/>
    </location>
</feature>
<keyword evidence="1" id="KW-0812">Transmembrane</keyword>
<dbReference type="InterPro" id="IPR045338">
    <property type="entry name" value="DUF6535"/>
</dbReference>
<reference evidence="4" key="2">
    <citation type="submission" date="2015-01" db="EMBL/GenBank/DDBJ databases">
        <title>Evolutionary Origins and Diversification of the Mycorrhizal Mutualists.</title>
        <authorList>
            <consortium name="DOE Joint Genome Institute"/>
            <consortium name="Mycorrhizal Genomics Consortium"/>
            <person name="Kohler A."/>
            <person name="Kuo A."/>
            <person name="Nagy L.G."/>
            <person name="Floudas D."/>
            <person name="Copeland A."/>
            <person name="Barry K.W."/>
            <person name="Cichocki N."/>
            <person name="Veneault-Fourrey C."/>
            <person name="LaButti K."/>
            <person name="Lindquist E.A."/>
            <person name="Lipzen A."/>
            <person name="Lundell T."/>
            <person name="Morin E."/>
            <person name="Murat C."/>
            <person name="Riley R."/>
            <person name="Ohm R."/>
            <person name="Sun H."/>
            <person name="Tunlid A."/>
            <person name="Henrissat B."/>
            <person name="Grigoriev I.V."/>
            <person name="Hibbett D.S."/>
            <person name="Martin F."/>
        </authorList>
    </citation>
    <scope>NUCLEOTIDE SEQUENCE [LARGE SCALE GENOMIC DNA]</scope>
    <source>
        <strain evidence="4">MAFF 305830</strain>
    </source>
</reference>
<evidence type="ECO:0000259" key="2">
    <source>
        <dbReference type="Pfam" id="PF20153"/>
    </source>
</evidence>
<feature type="domain" description="DUF6535" evidence="2">
    <location>
        <begin position="1"/>
        <end position="104"/>
    </location>
</feature>
<protein>
    <recommendedName>
        <fullName evidence="2">DUF6535 domain-containing protein</fullName>
    </recommendedName>
</protein>
<evidence type="ECO:0000313" key="4">
    <source>
        <dbReference type="Proteomes" id="UP000054097"/>
    </source>
</evidence>
<feature type="transmembrane region" description="Helical" evidence="1">
    <location>
        <begin position="12"/>
        <end position="28"/>
    </location>
</feature>
<keyword evidence="4" id="KW-1185">Reference proteome</keyword>
<dbReference type="OrthoDB" id="3221808at2759"/>
<feature type="transmembrane region" description="Helical" evidence="1">
    <location>
        <begin position="73"/>
        <end position="100"/>
    </location>
</feature>
<name>A0A0C3AQZ7_SERVB</name>
<evidence type="ECO:0000256" key="1">
    <source>
        <dbReference type="SAM" id="Phobius"/>
    </source>
</evidence>
<evidence type="ECO:0000313" key="3">
    <source>
        <dbReference type="EMBL" id="KIM22489.1"/>
    </source>
</evidence>